<keyword evidence="1" id="KW-1185">Reference proteome</keyword>
<dbReference type="RefSeq" id="XP_073909626.1">
    <property type="nucleotide sequence ID" value="XM_074053525.1"/>
</dbReference>
<name>A0AC58KXJ1_CASCN</name>
<proteinExistence type="predicted"/>
<protein>
    <submittedName>
        <fullName evidence="2">Interleukin-12 receptor subunit beta-1-like</fullName>
    </submittedName>
</protein>
<evidence type="ECO:0000313" key="2">
    <source>
        <dbReference type="RefSeq" id="XP_073909626.1"/>
    </source>
</evidence>
<gene>
    <name evidence="2" type="primary">LOC141416553</name>
</gene>
<accession>A0AC58KXJ1</accession>
<reference evidence="2" key="1">
    <citation type="submission" date="2025-08" db="UniProtKB">
        <authorList>
            <consortium name="RefSeq"/>
        </authorList>
    </citation>
    <scope>IDENTIFICATION</scope>
</reference>
<evidence type="ECO:0000313" key="1">
    <source>
        <dbReference type="Proteomes" id="UP001732720"/>
    </source>
</evidence>
<dbReference type="Proteomes" id="UP001732720">
    <property type="component" value="Chromosome 14"/>
</dbReference>
<organism evidence="1 2">
    <name type="scientific">Castor canadensis</name>
    <name type="common">American beaver</name>
    <dbReference type="NCBI Taxonomy" id="51338"/>
    <lineage>
        <taxon>Eukaryota</taxon>
        <taxon>Metazoa</taxon>
        <taxon>Chordata</taxon>
        <taxon>Craniata</taxon>
        <taxon>Vertebrata</taxon>
        <taxon>Euteleostomi</taxon>
        <taxon>Mammalia</taxon>
        <taxon>Eutheria</taxon>
        <taxon>Euarchontoglires</taxon>
        <taxon>Glires</taxon>
        <taxon>Rodentia</taxon>
        <taxon>Castorimorpha</taxon>
        <taxon>Castoridae</taxon>
        <taxon>Castor</taxon>
    </lineage>
</organism>
<sequence length="731" mass="79913">MRWLMTRLCVLLLLSWLSVACGSSQCCFQDLPYQDTHTGITSGPRDLSCYRVLSAGHYECSWRYEGPKDGVSHFLRCCLHTGRCCFFPAGPATQLQFSDQDGVSVLSNVTLWVESWVANQNRTERSPEITLRLYNWVRYDPPLGDIKESRTAGQLRMEWDAPEDMAEVQFRRRTANSSWEVGDCGPQDSSSGLGGGFCPSRPSPESCLCPLEVDVAQEIQIRRRRLVAGFPGGPWSSWSDSVCVPPDPVSVPEVTLEKEPLGPDGRRLVALLGQPPQLALPEGCRGPAPGAAVTHFVRVHMLSCRCQPRATRTLRLGKPFFLSGSAYDVAVFSKTRFGPGPNRTWHLPAEDHAEPGSLNVTSGADGTALSWAARPPGTVYCIEWRPRSQNESQGHCMVTTPQDGDPGGTVTHVWNPTPVAMGREECFHVTIFASMHPDKPTSWSSVLSSFFFGGNASVAGTPQHVSVRNHSQDSVWVTWTPSPLSHCPGVLRGYVVQCREEAGGRVSEWQVRPTETQVTLQGLRAGAAYVVQVRADTAWLRGTWSRPQHFSIEVQISQLSIVFASLGSFVSIVLLGTLGYLGLSRAAWHLCPPLPTPCASSAVEFPGGQGEQAWQWTSPVDIPEEVSPQETLMVTSWDQGDGPEALDGTTELPQVVPEPGVDAALCSEDKDQVPGDNAKVLGLHSRPALSPLLAQLLQGFPEPDDPRWPWRAEEEAGSSPEPPGQEDRLLQ</sequence>